<evidence type="ECO:0000313" key="2">
    <source>
        <dbReference type="EMBL" id="PNW85839.1"/>
    </source>
</evidence>
<protein>
    <submittedName>
        <fullName evidence="2">Uncharacterized protein</fullName>
    </submittedName>
</protein>
<feature type="region of interest" description="Disordered" evidence="1">
    <location>
        <begin position="788"/>
        <end position="809"/>
    </location>
</feature>
<dbReference type="InParanoid" id="A0A2K3DZ99"/>
<feature type="compositionally biased region" description="Gly residues" evidence="1">
    <location>
        <begin position="1115"/>
        <end position="1128"/>
    </location>
</feature>
<accession>A0A2K3DZ99</accession>
<feature type="region of interest" description="Disordered" evidence="1">
    <location>
        <begin position="1012"/>
        <end position="1046"/>
    </location>
</feature>
<dbReference type="PANTHER" id="PTHR48125">
    <property type="entry name" value="LP07818P1"/>
    <property type="match status" value="1"/>
</dbReference>
<feature type="region of interest" description="Disordered" evidence="1">
    <location>
        <begin position="1104"/>
        <end position="1132"/>
    </location>
</feature>
<feature type="compositionally biased region" description="Low complexity" evidence="1">
    <location>
        <begin position="61"/>
        <end position="77"/>
    </location>
</feature>
<feature type="region of interest" description="Disordered" evidence="1">
    <location>
        <begin position="861"/>
        <end position="883"/>
    </location>
</feature>
<feature type="region of interest" description="Disordered" evidence="1">
    <location>
        <begin position="208"/>
        <end position="228"/>
    </location>
</feature>
<sequence length="1225" mass="128479">MFGSAVSSGVSLLPSSGRLDAGLRTGIYPEAGRDSNRCTGTHAAAGPDDAPCTSGRGDGTGAAAWSSRASSRGSQRLGRAKRLPWAHLAAREQAAAARLAEAAEARAQLLTYLPDVERDVALDFEIYSDGSFFSADGAGSSRLSCAPAGADLYEPSLYGDDYNLYAGRQEAWLRRYDSGRGRLRGLDVNDDEGFQEFNSCDGDVLDLERGGQTAGGSERGGSEGDVFSSDTESLYEWLTHISDALLEAEEELSSGRWFGRGSRGGVGVPARPLPPAPWAPAEREEVVQEAVALATQRCLLKAAVLPLDRLIKEYGADVDRWAKEAGDQAVIAGGETEQEQKRLLLRAKQQRREAAELFKSSMRTRLQLTRSCNAKTAAYEMLLEGPRGEQIGIDADITDFRLAVQRLEVICELLQRKTGKGSGGSGGSSETVARFEELCAVLMAAVTDEDGPERLRWRVLMDAATRATGAAKHTAIVALNWALLGCVQIIAGCLIADGSPLHELGPLDPVTAAAAAACYEYASLSASEAGVAEQVYYSAEQFYAMLHMGPLPPIALQVRTDLLPATAASPPQPQPLPQPLSAEHLNSTAMRSMFHTLSTYGWLGYLHLVGRDGDNNAVSEEELIAAEDELFGCELVDYVLWQQQSQQSQLISTGDADTVSGSGDEGECAASPQPQQGLPRSAVAGPGPGPAAGPSTATRRSAAAAAAPPAGAATAVSAVSSSSGGGGGSREPRQGLLEVAAAWDALPPPPAALQAQAVALLAATREVLALMEQPMRVLPAEVGATTAGKGPGWSLGPPPEAPAGAAGDGESEVRCRLRLEGPELVAALAMLLADGQALADYRKGSGAGQLQTLWLPVGNPPASASAVSGATSTGAQRAGQQHGPQQQQLQHGIEVEFVRCLGFSARETLGGGSTTLMEERKLRLSNNIVQVTDKLKPADAAKQAHKVLKEYGACYMHGKGAGGVLRVLQALARVRQDMRQAGGGGRDVAALVTETVHYGDADVLNECRKATTPAPAAAGQHAGTGASQQQQKQKHQPAYAGQEGEAAEPLDDWSLQACVDEFAVNVEILERGPVGSCGSDADLELELQLGRLVERLAWRVLLPLLPPPPPQQGQRGSGGGGGGDGGGSNTPVACEAGSSDVVLWLEQVYQLIGGAKHREGRDEARWLIDHAVGSARKELVVEFLVLTCSPGHPTEFYLAPGVAAAAQKKLKEEKMTKDVAVIDRL</sequence>
<dbReference type="RefSeq" id="XP_042926524.1">
    <property type="nucleotide sequence ID" value="XM_043061421.1"/>
</dbReference>
<reference evidence="2 3" key="1">
    <citation type="journal article" date="2007" name="Science">
        <title>The Chlamydomonas genome reveals the evolution of key animal and plant functions.</title>
        <authorList>
            <person name="Merchant S.S."/>
            <person name="Prochnik S.E."/>
            <person name="Vallon O."/>
            <person name="Harris E.H."/>
            <person name="Karpowicz S.J."/>
            <person name="Witman G.B."/>
            <person name="Terry A."/>
            <person name="Salamov A."/>
            <person name="Fritz-Laylin L.K."/>
            <person name="Marechal-Drouard L."/>
            <person name="Marshall W.F."/>
            <person name="Qu L.H."/>
            <person name="Nelson D.R."/>
            <person name="Sanderfoot A.A."/>
            <person name="Spalding M.H."/>
            <person name="Kapitonov V.V."/>
            <person name="Ren Q."/>
            <person name="Ferris P."/>
            <person name="Lindquist E."/>
            <person name="Shapiro H."/>
            <person name="Lucas S.M."/>
            <person name="Grimwood J."/>
            <person name="Schmutz J."/>
            <person name="Cardol P."/>
            <person name="Cerutti H."/>
            <person name="Chanfreau G."/>
            <person name="Chen C.L."/>
            <person name="Cognat V."/>
            <person name="Croft M.T."/>
            <person name="Dent R."/>
            <person name="Dutcher S."/>
            <person name="Fernandez E."/>
            <person name="Fukuzawa H."/>
            <person name="Gonzalez-Ballester D."/>
            <person name="Gonzalez-Halphen D."/>
            <person name="Hallmann A."/>
            <person name="Hanikenne M."/>
            <person name="Hippler M."/>
            <person name="Inwood W."/>
            <person name="Jabbari K."/>
            <person name="Kalanon M."/>
            <person name="Kuras R."/>
            <person name="Lefebvre P.A."/>
            <person name="Lemaire S.D."/>
            <person name="Lobanov A.V."/>
            <person name="Lohr M."/>
            <person name="Manuell A."/>
            <person name="Meier I."/>
            <person name="Mets L."/>
            <person name="Mittag M."/>
            <person name="Mittelmeier T."/>
            <person name="Moroney J.V."/>
            <person name="Moseley J."/>
            <person name="Napoli C."/>
            <person name="Nedelcu A.M."/>
            <person name="Niyogi K."/>
            <person name="Novoselov S.V."/>
            <person name="Paulsen I.T."/>
            <person name="Pazour G."/>
            <person name="Purton S."/>
            <person name="Ral J.P."/>
            <person name="Riano-Pachon D.M."/>
            <person name="Riekhof W."/>
            <person name="Rymarquis L."/>
            <person name="Schroda M."/>
            <person name="Stern D."/>
            <person name="Umen J."/>
            <person name="Willows R."/>
            <person name="Wilson N."/>
            <person name="Zimmer S.L."/>
            <person name="Allmer J."/>
            <person name="Balk J."/>
            <person name="Bisova K."/>
            <person name="Chen C.J."/>
            <person name="Elias M."/>
            <person name="Gendler K."/>
            <person name="Hauser C."/>
            <person name="Lamb M.R."/>
            <person name="Ledford H."/>
            <person name="Long J.C."/>
            <person name="Minagawa J."/>
            <person name="Page M.D."/>
            <person name="Pan J."/>
            <person name="Pootakham W."/>
            <person name="Roje S."/>
            <person name="Rose A."/>
            <person name="Stahlberg E."/>
            <person name="Terauchi A.M."/>
            <person name="Yang P."/>
            <person name="Ball S."/>
            <person name="Bowler C."/>
            <person name="Dieckmann C.L."/>
            <person name="Gladyshev V.N."/>
            <person name="Green P."/>
            <person name="Jorgensen R."/>
            <person name="Mayfield S."/>
            <person name="Mueller-Roeber B."/>
            <person name="Rajamani S."/>
            <person name="Sayre R.T."/>
            <person name="Brokstein P."/>
            <person name="Dubchak I."/>
            <person name="Goodstein D."/>
            <person name="Hornick L."/>
            <person name="Huang Y.W."/>
            <person name="Jhaveri J."/>
            <person name="Luo Y."/>
            <person name="Martinez D."/>
            <person name="Ngau W.C."/>
            <person name="Otillar B."/>
            <person name="Poliakov A."/>
            <person name="Porter A."/>
            <person name="Szajkowski L."/>
            <person name="Werner G."/>
            <person name="Zhou K."/>
            <person name="Grigoriev I.V."/>
            <person name="Rokhsar D.S."/>
            <person name="Grossman A.R."/>
        </authorList>
    </citation>
    <scope>NUCLEOTIDE SEQUENCE [LARGE SCALE GENOMIC DNA]</scope>
    <source>
        <strain evidence="3">CC-503</strain>
    </source>
</reference>
<dbReference type="AlphaFoldDB" id="A0A2K3DZ99"/>
<keyword evidence="3" id="KW-1185">Reference proteome</keyword>
<proteinExistence type="predicted"/>
<dbReference type="Gramene" id="PNW85839">
    <property type="protein sequence ID" value="PNW85839"/>
    <property type="gene ID" value="CHLRE_03g203350v5"/>
</dbReference>
<dbReference type="GeneID" id="66053018"/>
<name>A0A2K3DZ99_CHLRE</name>
<feature type="compositionally biased region" description="Low complexity" evidence="1">
    <location>
        <begin position="862"/>
        <end position="883"/>
    </location>
</feature>
<dbReference type="EMBL" id="CM008964">
    <property type="protein sequence ID" value="PNW85839.1"/>
    <property type="molecule type" value="Genomic_DNA"/>
</dbReference>
<dbReference type="ExpressionAtlas" id="A0A2K3DZ99">
    <property type="expression patterns" value="baseline and differential"/>
</dbReference>
<feature type="region of interest" description="Disordered" evidence="1">
    <location>
        <begin position="30"/>
        <end position="78"/>
    </location>
</feature>
<evidence type="ECO:0000313" key="3">
    <source>
        <dbReference type="Proteomes" id="UP000006906"/>
    </source>
</evidence>
<feature type="compositionally biased region" description="Low complexity" evidence="1">
    <location>
        <begin position="692"/>
        <end position="706"/>
    </location>
</feature>
<gene>
    <name evidence="2" type="ORF">CHLRE_03g203350v5</name>
</gene>
<dbReference type="OrthoDB" id="552153at2759"/>
<dbReference type="PANTHER" id="PTHR48125:SF12">
    <property type="entry name" value="AT HOOK TRANSCRIPTION FACTOR FAMILY-RELATED"/>
    <property type="match status" value="1"/>
</dbReference>
<dbReference type="KEGG" id="cre:CHLRE_03g203350v5"/>
<organism evidence="2 3">
    <name type="scientific">Chlamydomonas reinhardtii</name>
    <name type="common">Chlamydomonas smithii</name>
    <dbReference type="NCBI Taxonomy" id="3055"/>
    <lineage>
        <taxon>Eukaryota</taxon>
        <taxon>Viridiplantae</taxon>
        <taxon>Chlorophyta</taxon>
        <taxon>core chlorophytes</taxon>
        <taxon>Chlorophyceae</taxon>
        <taxon>CS clade</taxon>
        <taxon>Chlamydomonadales</taxon>
        <taxon>Chlamydomonadaceae</taxon>
        <taxon>Chlamydomonas</taxon>
    </lineage>
</organism>
<dbReference type="Proteomes" id="UP000006906">
    <property type="component" value="Chromosome 3"/>
</dbReference>
<evidence type="ECO:0000256" key="1">
    <source>
        <dbReference type="SAM" id="MobiDB-lite"/>
    </source>
</evidence>
<feature type="region of interest" description="Disordered" evidence="1">
    <location>
        <begin position="651"/>
        <end position="706"/>
    </location>
</feature>